<feature type="transmembrane region" description="Helical" evidence="2">
    <location>
        <begin position="31"/>
        <end position="49"/>
    </location>
</feature>
<comment type="similarity">
    <text evidence="1">Belongs to the DedA family.</text>
</comment>
<dbReference type="EMBL" id="JAUCEY010000008">
    <property type="protein sequence ID" value="MDM5453689.1"/>
    <property type="molecule type" value="Genomic_DNA"/>
</dbReference>
<dbReference type="InterPro" id="IPR032816">
    <property type="entry name" value="VTT_dom"/>
</dbReference>
<feature type="transmembrane region" description="Helical" evidence="2">
    <location>
        <begin position="69"/>
        <end position="89"/>
    </location>
</feature>
<keyword evidence="2" id="KW-0812">Transmembrane</keyword>
<accession>A0AAW7IGY3</accession>
<dbReference type="RefSeq" id="WP_250211799.1">
    <property type="nucleotide sequence ID" value="NZ_CP011008.1"/>
</dbReference>
<proteinExistence type="inferred from homology"/>
<evidence type="ECO:0000313" key="4">
    <source>
        <dbReference type="EMBL" id="MDM5453689.1"/>
    </source>
</evidence>
<sequence length="443" mass="51409">MKKKFTLKFLLIKNGGIYMSYLITVYEQHSYLILFIGIFLELMALPISGEFLMSYAGYFVFQGTMNYPLALLTVFVAGGGGITATYWIGRAGGYKLIEKYGRYIHMGPERYKKTSAWFERSGRKLLVFAYFIPGIRHFSGYISGISRMPFRKFIIPAYIGSFLWGFCFITLGKVLGPRWEAFHHSASKYFIIFIIIFGVLLVGYFTYRFYKVQIKNIFIHVIKWLTNRLKTIRKTEIFLIFLTLVLIGMVTLMLGMAQDYLNNEFTQFNEIAVYIVDSSIYMSWMKGLLVFQSPYVLGVIIGVTVIRIWRKRRNRLLEYLLLIVSILGARLFHESIMQIFSYLQSLRFVGKYHSSNFPDINATITIIIYGTCLFLLIRHSKKKYTSIFIPLIGLLLLVWLTIANIASTELLPSDILGGYVYGGVWISFIFLLFEMLRLVIEKY</sequence>
<feature type="transmembrane region" description="Helical" evidence="2">
    <location>
        <begin position="316"/>
        <end position="340"/>
    </location>
</feature>
<dbReference type="AlphaFoldDB" id="A0AAW7IGY3"/>
<reference evidence="4" key="1">
    <citation type="submission" date="2023-06" db="EMBL/GenBank/DDBJ databases">
        <title>Comparative genomics of Bacillaceae isolates and their secondary metabolite potential.</title>
        <authorList>
            <person name="Song L."/>
            <person name="Nielsen L.J."/>
            <person name="Mohite O."/>
            <person name="Xu X."/>
            <person name="Weber T."/>
            <person name="Kovacs A.T."/>
        </authorList>
    </citation>
    <scope>NUCLEOTIDE SEQUENCE</scope>
    <source>
        <strain evidence="4">D8_B_37</strain>
    </source>
</reference>
<feature type="transmembrane region" description="Helical" evidence="2">
    <location>
        <begin position="289"/>
        <end position="309"/>
    </location>
</feature>
<evidence type="ECO:0000256" key="1">
    <source>
        <dbReference type="ARBA" id="ARBA00010792"/>
    </source>
</evidence>
<feature type="transmembrane region" description="Helical" evidence="2">
    <location>
        <begin position="153"/>
        <end position="175"/>
    </location>
</feature>
<organism evidence="4 5">
    <name type="scientific">Peribacillus simplex</name>
    <dbReference type="NCBI Taxonomy" id="1478"/>
    <lineage>
        <taxon>Bacteria</taxon>
        <taxon>Bacillati</taxon>
        <taxon>Bacillota</taxon>
        <taxon>Bacilli</taxon>
        <taxon>Bacillales</taxon>
        <taxon>Bacillaceae</taxon>
        <taxon>Peribacillus</taxon>
    </lineage>
</organism>
<gene>
    <name evidence="4" type="ORF">QUF89_16155</name>
</gene>
<dbReference type="GO" id="GO:0005886">
    <property type="term" value="C:plasma membrane"/>
    <property type="evidence" value="ECO:0007669"/>
    <property type="project" value="TreeGrafter"/>
</dbReference>
<protein>
    <submittedName>
        <fullName evidence="4">VTT domain-containing protein</fullName>
    </submittedName>
</protein>
<feature type="transmembrane region" description="Helical" evidence="2">
    <location>
        <begin position="384"/>
        <end position="406"/>
    </location>
</feature>
<dbReference type="Proteomes" id="UP001234602">
    <property type="component" value="Unassembled WGS sequence"/>
</dbReference>
<feature type="transmembrane region" description="Helical" evidence="2">
    <location>
        <begin position="360"/>
        <end position="377"/>
    </location>
</feature>
<comment type="caution">
    <text evidence="4">The sequence shown here is derived from an EMBL/GenBank/DDBJ whole genome shotgun (WGS) entry which is preliminary data.</text>
</comment>
<dbReference type="Pfam" id="PF09335">
    <property type="entry name" value="VTT_dom"/>
    <property type="match status" value="1"/>
</dbReference>
<dbReference type="InterPro" id="IPR051311">
    <property type="entry name" value="DedA_domain"/>
</dbReference>
<evidence type="ECO:0000256" key="2">
    <source>
        <dbReference type="SAM" id="Phobius"/>
    </source>
</evidence>
<feature type="transmembrane region" description="Helical" evidence="2">
    <location>
        <begin position="187"/>
        <end position="207"/>
    </location>
</feature>
<keyword evidence="2" id="KW-1133">Transmembrane helix</keyword>
<name>A0AAW7IGY3_9BACI</name>
<feature type="domain" description="VTT" evidence="3">
    <location>
        <begin position="50"/>
        <end position="173"/>
    </location>
</feature>
<evidence type="ECO:0000259" key="3">
    <source>
        <dbReference type="Pfam" id="PF09335"/>
    </source>
</evidence>
<dbReference type="PANTHER" id="PTHR42709:SF9">
    <property type="entry name" value="ALKALINE PHOSPHATASE LIKE PROTEIN"/>
    <property type="match status" value="1"/>
</dbReference>
<dbReference type="PANTHER" id="PTHR42709">
    <property type="entry name" value="ALKALINE PHOSPHATASE LIKE PROTEIN"/>
    <property type="match status" value="1"/>
</dbReference>
<keyword evidence="2" id="KW-0472">Membrane</keyword>
<feature type="transmembrane region" description="Helical" evidence="2">
    <location>
        <begin position="237"/>
        <end position="257"/>
    </location>
</feature>
<evidence type="ECO:0000313" key="5">
    <source>
        <dbReference type="Proteomes" id="UP001234602"/>
    </source>
</evidence>
<feature type="transmembrane region" description="Helical" evidence="2">
    <location>
        <begin position="418"/>
        <end position="440"/>
    </location>
</feature>